<dbReference type="EC" id="1.-.-.-" evidence="7"/>
<keyword evidence="4 7" id="KW-0521">NADP</keyword>
<proteinExistence type="inferred from homology"/>
<evidence type="ECO:0000256" key="1">
    <source>
        <dbReference type="ARBA" id="ARBA00007118"/>
    </source>
</evidence>
<dbReference type="Pfam" id="PF00881">
    <property type="entry name" value="Nitroreductase"/>
    <property type="match status" value="1"/>
</dbReference>
<dbReference type="AlphaFoldDB" id="A0A5P2G0D1"/>
<dbReference type="GO" id="GO:0016491">
    <property type="term" value="F:oxidoreductase activity"/>
    <property type="evidence" value="ECO:0007669"/>
    <property type="project" value="UniProtKB-UniRule"/>
</dbReference>
<gene>
    <name evidence="10" type="ORF">E0W69_000815</name>
</gene>
<organism evidence="10 11">
    <name type="scientific">Rhizosphaericola mali</name>
    <dbReference type="NCBI Taxonomy" id="2545455"/>
    <lineage>
        <taxon>Bacteria</taxon>
        <taxon>Pseudomonadati</taxon>
        <taxon>Bacteroidota</taxon>
        <taxon>Chitinophagia</taxon>
        <taxon>Chitinophagales</taxon>
        <taxon>Chitinophagaceae</taxon>
        <taxon>Rhizosphaericola</taxon>
    </lineage>
</organism>
<reference evidence="10 11" key="1">
    <citation type="submission" date="2019-09" db="EMBL/GenBank/DDBJ databases">
        <title>Complete genome sequence of Arachidicoccus sp. B3-10 isolated from apple orchard soil.</title>
        <authorList>
            <person name="Kim H.S."/>
            <person name="Han K.-I."/>
            <person name="Suh M.K."/>
            <person name="Lee K.C."/>
            <person name="Eom M.K."/>
            <person name="Kim J.-S."/>
            <person name="Kang S.W."/>
            <person name="Sin Y."/>
            <person name="Lee J.-S."/>
        </authorList>
    </citation>
    <scope>NUCLEOTIDE SEQUENCE [LARGE SCALE GENOMIC DNA]</scope>
    <source>
        <strain evidence="10 11">B3-10</strain>
    </source>
</reference>
<dbReference type="OrthoDB" id="9804207at2"/>
<dbReference type="Gene3D" id="3.40.109.10">
    <property type="entry name" value="NADH Oxidase"/>
    <property type="match status" value="1"/>
</dbReference>
<feature type="binding site" evidence="8">
    <location>
        <position position="45"/>
    </location>
    <ligand>
        <name>FMN</name>
        <dbReference type="ChEBI" id="CHEBI:58210"/>
        <note>ligand shared between dimeric partners</note>
    </ligand>
</feature>
<dbReference type="Proteomes" id="UP000292424">
    <property type="component" value="Chromosome"/>
</dbReference>
<evidence type="ECO:0000256" key="6">
    <source>
        <dbReference type="ARBA" id="ARBA00023027"/>
    </source>
</evidence>
<evidence type="ECO:0000256" key="2">
    <source>
        <dbReference type="ARBA" id="ARBA00022630"/>
    </source>
</evidence>
<dbReference type="InterPro" id="IPR029479">
    <property type="entry name" value="Nitroreductase"/>
</dbReference>
<evidence type="ECO:0000313" key="10">
    <source>
        <dbReference type="EMBL" id="QES87260.1"/>
    </source>
</evidence>
<evidence type="ECO:0000313" key="11">
    <source>
        <dbReference type="Proteomes" id="UP000292424"/>
    </source>
</evidence>
<evidence type="ECO:0000256" key="8">
    <source>
        <dbReference type="PIRSR" id="PIRSR000232-1"/>
    </source>
</evidence>
<feature type="domain" description="Nitroreductase" evidence="9">
    <location>
        <begin position="11"/>
        <end position="172"/>
    </location>
</feature>
<keyword evidence="5 7" id="KW-0560">Oxidoreductase</keyword>
<dbReference type="InterPro" id="IPR026021">
    <property type="entry name" value="YdjA-like"/>
</dbReference>
<dbReference type="InterPro" id="IPR052530">
    <property type="entry name" value="NAD(P)H_nitroreductase"/>
</dbReference>
<protein>
    <recommendedName>
        <fullName evidence="7">Putative NAD(P)H nitroreductase</fullName>
        <ecNumber evidence="7">1.-.-.-</ecNumber>
    </recommendedName>
</protein>
<evidence type="ECO:0000256" key="3">
    <source>
        <dbReference type="ARBA" id="ARBA00022643"/>
    </source>
</evidence>
<dbReference type="PANTHER" id="PTHR43821:SF1">
    <property type="entry name" value="NAD(P)H NITROREDUCTASE YDJA-RELATED"/>
    <property type="match status" value="1"/>
</dbReference>
<dbReference type="PANTHER" id="PTHR43821">
    <property type="entry name" value="NAD(P)H NITROREDUCTASE YDJA-RELATED"/>
    <property type="match status" value="1"/>
</dbReference>
<dbReference type="PIRSF" id="PIRSF000232">
    <property type="entry name" value="YdjA"/>
    <property type="match status" value="1"/>
</dbReference>
<evidence type="ECO:0000256" key="5">
    <source>
        <dbReference type="ARBA" id="ARBA00023002"/>
    </source>
</evidence>
<feature type="binding site" description="in other chain" evidence="8">
    <location>
        <begin position="141"/>
        <end position="143"/>
    </location>
    <ligand>
        <name>FMN</name>
        <dbReference type="ChEBI" id="CHEBI:58210"/>
        <note>ligand shared between dimeric partners</note>
    </ligand>
</feature>
<dbReference type="EMBL" id="CP044016">
    <property type="protein sequence ID" value="QES87260.1"/>
    <property type="molecule type" value="Genomic_DNA"/>
</dbReference>
<evidence type="ECO:0000259" key="9">
    <source>
        <dbReference type="Pfam" id="PF00881"/>
    </source>
</evidence>
<comment type="similarity">
    <text evidence="1 7">Belongs to the nitroreductase family.</text>
</comment>
<sequence length="193" mass="21357">MKNFEIIADNIRARRSTKPATLNGKIIAKKDIESLLELANWAPTHAMTEPWRFIVYTGEGKTKFAQDQAELYKKNTPEDKFMEATYQKLQSNTTNASHVIVAIMKRGNNPKIPVLEEICAAAAAVQNILLGAEALGIAALWSTGGLTFSPILKDYLQLGEEDQVIGQLYLGYADSEKEGTRLSSGEAKTTWHE</sequence>
<keyword evidence="3 7" id="KW-0288">FMN</keyword>
<dbReference type="InterPro" id="IPR000415">
    <property type="entry name" value="Nitroreductase-like"/>
</dbReference>
<dbReference type="RefSeq" id="WP_131328138.1">
    <property type="nucleotide sequence ID" value="NZ_CP044016.1"/>
</dbReference>
<name>A0A5P2G0D1_9BACT</name>
<evidence type="ECO:0000256" key="4">
    <source>
        <dbReference type="ARBA" id="ARBA00022857"/>
    </source>
</evidence>
<evidence type="ECO:0000256" key="7">
    <source>
        <dbReference type="PIRNR" id="PIRNR000232"/>
    </source>
</evidence>
<keyword evidence="11" id="KW-1185">Reference proteome</keyword>
<keyword evidence="6 7" id="KW-0520">NAD</keyword>
<dbReference type="CDD" id="cd02135">
    <property type="entry name" value="YdjA-like"/>
    <property type="match status" value="1"/>
</dbReference>
<dbReference type="KEGG" id="arac:E0W69_000815"/>
<keyword evidence="2 7" id="KW-0285">Flavoprotein</keyword>
<comment type="cofactor">
    <cofactor evidence="8">
        <name>FMN</name>
        <dbReference type="ChEBI" id="CHEBI:58210"/>
    </cofactor>
    <text evidence="8">Binds 1 FMN per subunit.</text>
</comment>
<feature type="binding site" description="in other chain" evidence="8">
    <location>
        <begin position="14"/>
        <end position="16"/>
    </location>
    <ligand>
        <name>FMN</name>
        <dbReference type="ChEBI" id="CHEBI:58210"/>
        <note>ligand shared between dimeric partners</note>
    </ligand>
</feature>
<accession>A0A5P2G0D1</accession>
<dbReference type="SUPFAM" id="SSF55469">
    <property type="entry name" value="FMN-dependent nitroreductase-like"/>
    <property type="match status" value="1"/>
</dbReference>